<protein>
    <submittedName>
        <fullName evidence="5">Putative membrane protein</fullName>
    </submittedName>
</protein>
<feature type="transmembrane region" description="Helical" evidence="2">
    <location>
        <begin position="37"/>
        <end position="60"/>
    </location>
</feature>
<gene>
    <name evidence="5" type="ORF">C7373_10862</name>
    <name evidence="4" type="ORF">IB211_02922c</name>
</gene>
<dbReference type="PATRIC" id="fig|1297617.4.peg.3003"/>
<feature type="transmembrane region" description="Helical" evidence="2">
    <location>
        <begin position="195"/>
        <end position="215"/>
    </location>
</feature>
<evidence type="ECO:0000313" key="7">
    <source>
        <dbReference type="Proteomes" id="UP000245778"/>
    </source>
</evidence>
<sequence length="297" mass="32143">MNWFLLSLIAILFWSGSDLFSKMGAKPEDTYSHWKMVMAVGVVMGLHAVFMIATGTPFSLGDIVTYLPASFCYITSMVIGYAGLRYIELSISSPVCNSSGAVAALLCFLVLGETMTGLQLFGVVLVCAGVFALSYIEKKKDDALREAEGFTPDKKHTRSVIAIVFPLLYCAIDGLGTFVDALLLDTVIAEEQANIAYEFTFLLMAVFAFVYVVVIKKQRIRLSAERPKIVGALCETAGQFAYVFAIGANAVVAAPMISSYCIASLLWSRIILKEKLTRGQYAVIAVAAVGIAILGME</sequence>
<proteinExistence type="inferred from homology"/>
<feature type="transmembrane region" description="Helical" evidence="2">
    <location>
        <begin position="6"/>
        <end position="25"/>
    </location>
</feature>
<dbReference type="EMBL" id="QEKK01000008">
    <property type="protein sequence ID" value="PVY47702.1"/>
    <property type="molecule type" value="Genomic_DNA"/>
</dbReference>
<reference evidence="5 7" key="3">
    <citation type="submission" date="2018-04" db="EMBL/GenBank/DDBJ databases">
        <title>Genomic Encyclopedia of Type Strains, Phase IV (KMG-IV): sequencing the most valuable type-strain genomes for metagenomic binning, comparative biology and taxonomic classification.</title>
        <authorList>
            <person name="Goeker M."/>
        </authorList>
    </citation>
    <scope>NUCLEOTIDE SEQUENCE [LARGE SCALE GENOMIC DNA]</scope>
    <source>
        <strain evidence="5 7">DSM 26588</strain>
    </source>
</reference>
<feature type="transmembrane region" description="Helical" evidence="2">
    <location>
        <begin position="227"/>
        <end position="246"/>
    </location>
</feature>
<dbReference type="AlphaFoldDB" id="A0A0S2W7H1"/>
<dbReference type="Pfam" id="PF00892">
    <property type="entry name" value="EamA"/>
    <property type="match status" value="1"/>
</dbReference>
<evidence type="ECO:0000313" key="6">
    <source>
        <dbReference type="Proteomes" id="UP000064844"/>
    </source>
</evidence>
<feature type="transmembrane region" description="Helical" evidence="2">
    <location>
        <begin position="279"/>
        <end position="296"/>
    </location>
</feature>
<comment type="similarity">
    <text evidence="1">Belongs to the EamA transporter family.</text>
</comment>
<dbReference type="OrthoDB" id="2037084at2"/>
<dbReference type="Gene3D" id="1.10.3730.20">
    <property type="match status" value="1"/>
</dbReference>
<dbReference type="RefSeq" id="WP_058118437.1">
    <property type="nucleotide sequence ID" value="NZ_CAMREZ010000010.1"/>
</dbReference>
<dbReference type="eggNOG" id="COG0697">
    <property type="taxonomic scope" value="Bacteria"/>
</dbReference>
<feature type="transmembrane region" description="Helical" evidence="2">
    <location>
        <begin position="160"/>
        <end position="183"/>
    </location>
</feature>
<evidence type="ECO:0000313" key="4">
    <source>
        <dbReference type="EMBL" id="ALP95313.1"/>
    </source>
</evidence>
<keyword evidence="2" id="KW-0472">Membrane</keyword>
<dbReference type="KEGG" id="ibu:IB211_02922c"/>
<keyword evidence="6" id="KW-1185">Reference proteome</keyword>
<dbReference type="EMBL" id="CP011307">
    <property type="protein sequence ID" value="ALP95313.1"/>
    <property type="molecule type" value="Genomic_DNA"/>
</dbReference>
<feature type="transmembrane region" description="Helical" evidence="2">
    <location>
        <begin position="117"/>
        <end position="136"/>
    </location>
</feature>
<reference evidence="4 6" key="1">
    <citation type="journal article" date="2015" name="Nat. Commun.">
        <title>Production of butyrate from lysine and the Amadori product fructoselysine by a human gut commensal.</title>
        <authorList>
            <person name="Bui T.P."/>
            <person name="Ritari J."/>
            <person name="Boeren S."/>
            <person name="de Waard P."/>
            <person name="Plugge C.M."/>
            <person name="de Vos W.M."/>
        </authorList>
    </citation>
    <scope>NUCLEOTIDE SEQUENCE [LARGE SCALE GENOMIC DNA]</scope>
    <source>
        <strain evidence="4 6">AF211</strain>
    </source>
</reference>
<accession>A0A0S2W7H1</accession>
<dbReference type="SUPFAM" id="SSF103481">
    <property type="entry name" value="Multidrug resistance efflux transporter EmrE"/>
    <property type="match status" value="2"/>
</dbReference>
<dbReference type="GeneID" id="93230304"/>
<keyword evidence="2" id="KW-0812">Transmembrane</keyword>
<name>A0A0S2W7H1_9FIRM</name>
<reference evidence="6" key="2">
    <citation type="submission" date="2015-04" db="EMBL/GenBank/DDBJ databases">
        <title>A butyrogenic pathway from the amino acid lysine in a human gut commensal.</title>
        <authorList>
            <person name="de Vos W.M."/>
            <person name="Bui N.T.P."/>
            <person name="Plugge C.M."/>
            <person name="Ritari J."/>
        </authorList>
    </citation>
    <scope>NUCLEOTIDE SEQUENCE [LARGE SCALE GENOMIC DNA]</scope>
    <source>
        <strain evidence="6">AF211</strain>
    </source>
</reference>
<dbReference type="InterPro" id="IPR037185">
    <property type="entry name" value="EmrE-like"/>
</dbReference>
<evidence type="ECO:0000259" key="3">
    <source>
        <dbReference type="Pfam" id="PF00892"/>
    </source>
</evidence>
<evidence type="ECO:0000256" key="2">
    <source>
        <dbReference type="SAM" id="Phobius"/>
    </source>
</evidence>
<dbReference type="InterPro" id="IPR000620">
    <property type="entry name" value="EamA_dom"/>
</dbReference>
<evidence type="ECO:0000256" key="1">
    <source>
        <dbReference type="ARBA" id="ARBA00007362"/>
    </source>
</evidence>
<evidence type="ECO:0000313" key="5">
    <source>
        <dbReference type="EMBL" id="PVY47702.1"/>
    </source>
</evidence>
<dbReference type="Proteomes" id="UP000245778">
    <property type="component" value="Unassembled WGS sequence"/>
</dbReference>
<dbReference type="Proteomes" id="UP000064844">
    <property type="component" value="Chromosome"/>
</dbReference>
<dbReference type="GO" id="GO:0016020">
    <property type="term" value="C:membrane"/>
    <property type="evidence" value="ECO:0007669"/>
    <property type="project" value="InterPro"/>
</dbReference>
<organism evidence="4 6">
    <name type="scientific">Intestinimonas butyriciproducens</name>
    <dbReference type="NCBI Taxonomy" id="1297617"/>
    <lineage>
        <taxon>Bacteria</taxon>
        <taxon>Bacillati</taxon>
        <taxon>Bacillota</taxon>
        <taxon>Clostridia</taxon>
        <taxon>Eubacteriales</taxon>
        <taxon>Intestinimonas</taxon>
    </lineage>
</organism>
<keyword evidence="2" id="KW-1133">Transmembrane helix</keyword>
<feature type="transmembrane region" description="Helical" evidence="2">
    <location>
        <begin position="66"/>
        <end position="84"/>
    </location>
</feature>
<feature type="domain" description="EamA" evidence="3">
    <location>
        <begin position="3"/>
        <end position="134"/>
    </location>
</feature>
<feature type="transmembrane region" description="Helical" evidence="2">
    <location>
        <begin position="252"/>
        <end position="272"/>
    </location>
</feature>